<proteinExistence type="predicted"/>
<evidence type="ECO:0000313" key="2">
    <source>
        <dbReference type="Proteomes" id="UP001165186"/>
    </source>
</evidence>
<name>A0ACB5RUD1_9PEZI</name>
<comment type="caution">
    <text evidence="1">The sequence shown here is derived from an EMBL/GenBank/DDBJ whole genome shotgun (WGS) entry which is preliminary data.</text>
</comment>
<protein>
    <submittedName>
        <fullName evidence="1">Uncharacterized protein LTHEOB_10167</fullName>
    </submittedName>
</protein>
<accession>A0ACB5RUD1</accession>
<organism evidence="1 2">
    <name type="scientific">Neofusicoccum parvum</name>
    <dbReference type="NCBI Taxonomy" id="310453"/>
    <lineage>
        <taxon>Eukaryota</taxon>
        <taxon>Fungi</taxon>
        <taxon>Dikarya</taxon>
        <taxon>Ascomycota</taxon>
        <taxon>Pezizomycotina</taxon>
        <taxon>Dothideomycetes</taxon>
        <taxon>Dothideomycetes incertae sedis</taxon>
        <taxon>Botryosphaeriales</taxon>
        <taxon>Botryosphaeriaceae</taxon>
        <taxon>Neofusicoccum</taxon>
    </lineage>
</organism>
<evidence type="ECO:0000313" key="1">
    <source>
        <dbReference type="EMBL" id="GME24114.1"/>
    </source>
</evidence>
<gene>
    <name evidence="1" type="primary">g4784</name>
    <name evidence="1" type="ORF">NpPPO83_00004784</name>
</gene>
<reference evidence="1" key="1">
    <citation type="submission" date="2024-09" db="EMBL/GenBank/DDBJ databases">
        <title>Draft Genome Sequences of Neofusicoccum parvum.</title>
        <authorList>
            <person name="Ashida A."/>
            <person name="Camagna M."/>
            <person name="Tanaka A."/>
            <person name="Takemoto D."/>
        </authorList>
    </citation>
    <scope>NUCLEOTIDE SEQUENCE</scope>
    <source>
        <strain evidence="1">PPO83</strain>
    </source>
</reference>
<keyword evidence="2" id="KW-1185">Reference proteome</keyword>
<sequence length="420" mass="45025">MADGDQKSIGNALDSSAHSGLVTDDAAELPPRQQRSSFNPEDIELLIRKLKNLESHQQDPESDKEGLETSAEANSTYLTHGNPLDDVERTTESPIPPTQPSASPTSTDASNSNNINAGNHPTEANPTFPVSPDTPINNDINPENRPTSSNISTSNPDERNATTNSTPGPSTLPTKAYPISPACPWLGAPPSQLDLLAALPDRADRVDAVLRAHAVDPRAVAAPDRALLLALLHAADTAGRETLGFAPGRDARRGALRFVDLRDPGRGVDVRVWEFLCWLSDAVGGSASDAGGGCGAVREGGGVGEAWEGSGEGSEGSEGSRERRMRLLVETPPGSAGEGGGGGGKGARWCLLVRLLRENGLEVSDVSREQFDEWVDRPLGDDVGYFETHMRDVLRLKKIERMETEEDVDMGEREYRRQIF</sequence>
<dbReference type="EMBL" id="BSXG01000011">
    <property type="protein sequence ID" value="GME24114.1"/>
    <property type="molecule type" value="Genomic_DNA"/>
</dbReference>
<dbReference type="Proteomes" id="UP001165186">
    <property type="component" value="Unassembled WGS sequence"/>
</dbReference>